<name>A0A8X6UZM3_TRICX</name>
<dbReference type="EMBL" id="BMAU01021070">
    <property type="protein sequence ID" value="GFX89418.1"/>
    <property type="molecule type" value="Genomic_DNA"/>
</dbReference>
<comment type="caution">
    <text evidence="1">The sequence shown here is derived from an EMBL/GenBank/DDBJ whole genome shotgun (WGS) entry which is preliminary data.</text>
</comment>
<dbReference type="Proteomes" id="UP000887159">
    <property type="component" value="Unassembled WGS sequence"/>
</dbReference>
<organism evidence="1 2">
    <name type="scientific">Trichonephila clavipes</name>
    <name type="common">Golden silk orbweaver</name>
    <name type="synonym">Nephila clavipes</name>
    <dbReference type="NCBI Taxonomy" id="2585209"/>
    <lineage>
        <taxon>Eukaryota</taxon>
        <taxon>Metazoa</taxon>
        <taxon>Ecdysozoa</taxon>
        <taxon>Arthropoda</taxon>
        <taxon>Chelicerata</taxon>
        <taxon>Arachnida</taxon>
        <taxon>Araneae</taxon>
        <taxon>Araneomorphae</taxon>
        <taxon>Entelegynae</taxon>
        <taxon>Araneoidea</taxon>
        <taxon>Nephilidae</taxon>
        <taxon>Trichonephila</taxon>
    </lineage>
</organism>
<dbReference type="AlphaFoldDB" id="A0A8X6UZM3"/>
<evidence type="ECO:0000313" key="1">
    <source>
        <dbReference type="EMBL" id="GFX89418.1"/>
    </source>
</evidence>
<proteinExistence type="predicted"/>
<reference evidence="1" key="1">
    <citation type="submission" date="2020-08" db="EMBL/GenBank/DDBJ databases">
        <title>Multicomponent nature underlies the extraordinary mechanical properties of spider dragline silk.</title>
        <authorList>
            <person name="Kono N."/>
            <person name="Nakamura H."/>
            <person name="Mori M."/>
            <person name="Yoshida Y."/>
            <person name="Ohtoshi R."/>
            <person name="Malay A.D."/>
            <person name="Moran D.A.P."/>
            <person name="Tomita M."/>
            <person name="Numata K."/>
            <person name="Arakawa K."/>
        </authorList>
    </citation>
    <scope>NUCLEOTIDE SEQUENCE</scope>
</reference>
<sequence>MHRSEHHTVQDVLAGCIKRLHSAPMNSNLGIDTDFRGAILDLATKESPCLRCRANPYLLRRSFEAFDKMLYHRMMLKPHMAHPIPTGTRYILLTVQKTMFGLDIIPETILPQLIEN</sequence>
<keyword evidence="2" id="KW-1185">Reference proteome</keyword>
<protein>
    <submittedName>
        <fullName evidence="1">Uncharacterized protein</fullName>
    </submittedName>
</protein>
<gene>
    <name evidence="1" type="ORF">TNCV_2202601</name>
</gene>
<evidence type="ECO:0000313" key="2">
    <source>
        <dbReference type="Proteomes" id="UP000887159"/>
    </source>
</evidence>
<accession>A0A8X6UZM3</accession>